<dbReference type="STRING" id="416450.A0A1V6QNC8"/>
<dbReference type="AlphaFoldDB" id="A0A1V6QNC8"/>
<proteinExistence type="predicted"/>
<evidence type="ECO:0008006" key="3">
    <source>
        <dbReference type="Google" id="ProtNLM"/>
    </source>
</evidence>
<accession>A0A1V6QNC8</accession>
<protein>
    <recommendedName>
        <fullName evidence="3">Transcription factor domain-containing protein</fullName>
    </recommendedName>
</protein>
<sequence length="465" mass="51847">MRLLKFADVELSVDRGPKTVSTHAPDAAERVVSDCLDQAASCVRLQLECEWPPQPPSLSSRRRGIGPIKTRDAWAPQTILPKSLSGSNLSRFPQVGERSGGELTSPVSLGNAQDHYRRNVQFSTVDLPSPDLTEGDTSQLIGSESPINTAVNDQYAEFPILFPLQSFSSHHFLAGAGAVLFASDRAVDHAPSLGSNDSQAILFHRTVFAPLKSTRKATSSAHCLFLDLALQNAMSLHFLLAVSHNELALHLGFYRQPPQEAWVHLQHGSRIFLQALNPLAPLNHVGTMLSFLYMYMFWMRHNPLNTRKLQDLSASVLNYVKNYNLDELCADSSPSVPDAVLLSRILTYLYDRDGFCGFFGCGGSFASYVSENVEKRQRIWHLSRSIFTFSDEQTISLRMPGIQGPPKSYILNVYFELIAIHHDINQYSQAAEFQTLEAVRKIKRNLAWIQEGRYNSSSGFNGLFS</sequence>
<dbReference type="EMBL" id="MDYN01000001">
    <property type="protein sequence ID" value="OQD90740.1"/>
    <property type="molecule type" value="Genomic_DNA"/>
</dbReference>
<name>A0A1V6QNC8_9EURO</name>
<evidence type="ECO:0000313" key="1">
    <source>
        <dbReference type="EMBL" id="OQD90740.1"/>
    </source>
</evidence>
<comment type="caution">
    <text evidence="1">The sequence shown here is derived from an EMBL/GenBank/DDBJ whole genome shotgun (WGS) entry which is preliminary data.</text>
</comment>
<gene>
    <name evidence="1" type="ORF">PENANT_c001G05307</name>
</gene>
<reference evidence="2" key="1">
    <citation type="journal article" date="2017" name="Nat. Microbiol.">
        <title>Global analysis of biosynthetic gene clusters reveals vast potential of secondary metabolite production in Penicillium species.</title>
        <authorList>
            <person name="Nielsen J.C."/>
            <person name="Grijseels S."/>
            <person name="Prigent S."/>
            <person name="Ji B."/>
            <person name="Dainat J."/>
            <person name="Nielsen K.F."/>
            <person name="Frisvad J.C."/>
            <person name="Workman M."/>
            <person name="Nielsen J."/>
        </authorList>
    </citation>
    <scope>NUCLEOTIDE SEQUENCE [LARGE SCALE GENOMIC DNA]</scope>
    <source>
        <strain evidence="2">IBT 31811</strain>
    </source>
</reference>
<keyword evidence="2" id="KW-1185">Reference proteome</keyword>
<organism evidence="1 2">
    <name type="scientific">Penicillium antarcticum</name>
    <dbReference type="NCBI Taxonomy" id="416450"/>
    <lineage>
        <taxon>Eukaryota</taxon>
        <taxon>Fungi</taxon>
        <taxon>Dikarya</taxon>
        <taxon>Ascomycota</taxon>
        <taxon>Pezizomycotina</taxon>
        <taxon>Eurotiomycetes</taxon>
        <taxon>Eurotiomycetidae</taxon>
        <taxon>Eurotiales</taxon>
        <taxon>Aspergillaceae</taxon>
        <taxon>Penicillium</taxon>
    </lineage>
</organism>
<evidence type="ECO:0000313" key="2">
    <source>
        <dbReference type="Proteomes" id="UP000191672"/>
    </source>
</evidence>
<dbReference type="Proteomes" id="UP000191672">
    <property type="component" value="Unassembled WGS sequence"/>
</dbReference>